<dbReference type="Gene3D" id="3.80.10.10">
    <property type="entry name" value="Ribonuclease Inhibitor"/>
    <property type="match status" value="3"/>
</dbReference>
<reference evidence="3" key="1">
    <citation type="submission" date="2002-12" db="EMBL/GenBank/DDBJ databases">
        <title>Heterogeneous Rates of Evolution at the Major Cluster Disease Resistance Genes in Lettuce due to Distinct Genetic Processes.</title>
        <authorList>
            <person name="Kuang H."/>
            <person name="Nevo E."/>
            <person name="Michelmore R.W."/>
        </authorList>
    </citation>
    <scope>NUCLEOTIDE SEQUENCE</scope>
</reference>
<proteinExistence type="predicted"/>
<dbReference type="SUPFAM" id="SSF52047">
    <property type="entry name" value="RNI-like"/>
    <property type="match status" value="1"/>
</dbReference>
<feature type="non-terminal residue" evidence="3">
    <location>
        <position position="1"/>
    </location>
</feature>
<dbReference type="PANTHER" id="PTHR33463">
    <property type="entry name" value="NB-ARC DOMAIN-CONTAINING PROTEIN-RELATED"/>
    <property type="match status" value="1"/>
</dbReference>
<feature type="domain" description="Disease resistance protein At4g27190-like leucine-rich repeats" evidence="2">
    <location>
        <begin position="364"/>
        <end position="447"/>
    </location>
</feature>
<accession>Q6Y103</accession>
<protein>
    <submittedName>
        <fullName evidence="3">RGC2-like protein</fullName>
    </submittedName>
</protein>
<dbReference type="InterPro" id="IPR057135">
    <property type="entry name" value="At4g27190-like_LRR"/>
</dbReference>
<organism evidence="3">
    <name type="scientific">Cichorium endivia</name>
    <name type="common">Endive</name>
    <dbReference type="NCBI Taxonomy" id="114280"/>
    <lineage>
        <taxon>Eukaryota</taxon>
        <taxon>Viridiplantae</taxon>
        <taxon>Streptophyta</taxon>
        <taxon>Embryophyta</taxon>
        <taxon>Tracheophyta</taxon>
        <taxon>Spermatophyta</taxon>
        <taxon>Magnoliopsida</taxon>
        <taxon>eudicotyledons</taxon>
        <taxon>Gunneridae</taxon>
        <taxon>Pentapetalae</taxon>
        <taxon>asterids</taxon>
        <taxon>campanulids</taxon>
        <taxon>Asterales</taxon>
        <taxon>Asteraceae</taxon>
        <taxon>Cichorioideae</taxon>
        <taxon>Cichorieae</taxon>
        <taxon>Cichoriinae</taxon>
        <taxon>Cichorium</taxon>
    </lineage>
</organism>
<evidence type="ECO:0000256" key="1">
    <source>
        <dbReference type="ARBA" id="ARBA00022821"/>
    </source>
</evidence>
<dbReference type="InterPro" id="IPR050905">
    <property type="entry name" value="Plant_NBS-LRR"/>
</dbReference>
<feature type="non-terminal residue" evidence="3">
    <location>
        <position position="497"/>
    </location>
</feature>
<keyword evidence="1" id="KW-0611">Plant defense</keyword>
<evidence type="ECO:0000259" key="2">
    <source>
        <dbReference type="Pfam" id="PF23247"/>
    </source>
</evidence>
<dbReference type="Pfam" id="PF23247">
    <property type="entry name" value="LRR_RPS2"/>
    <property type="match status" value="3"/>
</dbReference>
<dbReference type="EMBL" id="AY193701">
    <property type="protein sequence ID" value="AAP45723.1"/>
    <property type="molecule type" value="Genomic_DNA"/>
</dbReference>
<feature type="domain" description="Disease resistance protein At4g27190-like leucine-rich repeats" evidence="2">
    <location>
        <begin position="51"/>
        <end position="157"/>
    </location>
</feature>
<dbReference type="PANTHER" id="PTHR33463:SF96">
    <property type="entry name" value="LEUCINE-RICH REPEAT DOMAIN, L DOMAIN-LIKE PROTEIN-RELATED"/>
    <property type="match status" value="1"/>
</dbReference>
<evidence type="ECO:0000313" key="3">
    <source>
        <dbReference type="EMBL" id="AAP45723.1"/>
    </source>
</evidence>
<feature type="domain" description="Disease resistance protein At4g27190-like leucine-rich repeats" evidence="2">
    <location>
        <begin position="214"/>
        <end position="347"/>
    </location>
</feature>
<name>Q6Y103_CICEN</name>
<dbReference type="InterPro" id="IPR032675">
    <property type="entry name" value="LRR_dom_sf"/>
</dbReference>
<dbReference type="AlphaFoldDB" id="Q6Y103"/>
<dbReference type="SUPFAM" id="SSF52058">
    <property type="entry name" value="L domain-like"/>
    <property type="match status" value="1"/>
</dbReference>
<sequence length="497" mass="57100">QMQKLQVLKIKSCWEMREVFETQGMNNNNNKKSGCDEGNGGIPRPNNIFLLINLKILFIWNCPLLEHIFTFYALESLRQLQELTIQKCKAMKVIVKEEEYDEKQTTTKASYKEVVVLPHLKSITLEELPELMGFFLGMNEFRWPSLDYVMIKKCPKMMVFAPGGSTAPKLKYIHTNLGKCSVDQCGPNFHVTTGHYQTPFLSSFPAPSEGMPWSFHNLIELHVGYNYNIEKIIPFNELPQLQKLEKIHVNSCSLVKEVFEALEAGTNSSSGFDESQTTIFKLPNLTQLKLEFLNRLRYICKSNQWTAFEFPNLTKVYIYRCDMLEHVFTNSMVGSLLQLQELSIRRCTQMVEVISSKDRNLNVEEEEGEESDGKTNEITFPHLKSLRLEELPCFKGFCSGKRNRWTRFEFPNLTTVQITSCNSLEHVFTSSMVGSLLQLQELYIRFCSQMVEVIGKDTNINVEEEEGEESDGKTNEITFPHLKSLTLGGLPCLKGFC</sequence>